<keyword evidence="4 6" id="KW-0472">Membrane</keyword>
<feature type="transmembrane region" description="Helical" evidence="6">
    <location>
        <begin position="486"/>
        <end position="506"/>
    </location>
</feature>
<evidence type="ECO:0000313" key="7">
    <source>
        <dbReference type="EMBL" id="OAX35877.1"/>
    </source>
</evidence>
<evidence type="ECO:0000256" key="4">
    <source>
        <dbReference type="ARBA" id="ARBA00023136"/>
    </source>
</evidence>
<evidence type="ECO:0000256" key="6">
    <source>
        <dbReference type="SAM" id="Phobius"/>
    </source>
</evidence>
<accession>A0A1B7MTJ7</accession>
<protein>
    <recommendedName>
        <fullName evidence="9">Cora-domain-containing protein</fullName>
    </recommendedName>
</protein>
<evidence type="ECO:0000256" key="5">
    <source>
        <dbReference type="SAM" id="MobiDB-lite"/>
    </source>
</evidence>
<reference evidence="7 8" key="1">
    <citation type="submission" date="2016-06" db="EMBL/GenBank/DDBJ databases">
        <title>Comparative genomics of the ectomycorrhizal sister species Rhizopogon vinicolor and Rhizopogon vesiculosus (Basidiomycota: Boletales) reveals a divergence of the mating type B locus.</title>
        <authorList>
            <consortium name="DOE Joint Genome Institute"/>
            <person name="Mujic A.B."/>
            <person name="Kuo A."/>
            <person name="Tritt A."/>
            <person name="Lipzen A."/>
            <person name="Chen C."/>
            <person name="Johnson J."/>
            <person name="Sharma A."/>
            <person name="Barry K."/>
            <person name="Grigoriev I.V."/>
            <person name="Spatafora J.W."/>
        </authorList>
    </citation>
    <scope>NUCLEOTIDE SEQUENCE [LARGE SCALE GENOMIC DNA]</scope>
    <source>
        <strain evidence="7 8">AM-OR11-026</strain>
    </source>
</reference>
<proteinExistence type="predicted"/>
<sequence length="581" mass="66301">MTNRQPPARPRFPQNNRHWLGHTGHGTTTHSGKPQKTPAPIYRHAAPSGPWPWMDLESEDMMASETEPVSSQMQLAEGNYQWRGYPQSLFGNWVADRVKRCKMVDNCSKDILEKCRIYYVDVLKNGKFKPPSDDNLPLDVNEQDLAHLWSQLQTKPTGLRLRVLLIDNLKHPVLQMLGTRYIIEPFFFTSSLNWIPSRYQEEVVKQKGDHITVTLLFVRTVPWEKAVASSQNKHNSGTRANLCANINLTISFLEDEKAIDTQESLSLRSVHSSAEKYLLQDLLALHMIRSSDPSGSTIISYHPGAHWKRTTAEKLYNIVHKVGESVYWQKIFEQSKDPTFVFLAILWYALYAWDESLEHLYAHMNWLETNVLLTNDSHLTTELHTIQAQLLHYASLLEDFRKSVTFVKNTPSPILESREFTDPARRDTNKLMRKECDNLLSEIERLAFQLKNITDLAKATVNFVDSRRMQELTAAAVRDSAAMKQISYLTMIFLPASFIAAVFGMNVREINTGGTETIANYAAVSVAFTVLTAWLVISFQSHSPFHETGAGFGRRLAWPYLYVTRGTGFRQTLRGEPVGVI</sequence>
<dbReference type="EMBL" id="KV448459">
    <property type="protein sequence ID" value="OAX35877.1"/>
    <property type="molecule type" value="Genomic_DNA"/>
</dbReference>
<dbReference type="STRING" id="1314800.A0A1B7MTJ7"/>
<comment type="subcellular location">
    <subcellularLocation>
        <location evidence="1">Cell membrane</location>
        <topology evidence="1">Multi-pass membrane protein</topology>
    </subcellularLocation>
</comment>
<dbReference type="GO" id="GO:0015095">
    <property type="term" value="F:magnesium ion transmembrane transporter activity"/>
    <property type="evidence" value="ECO:0007669"/>
    <property type="project" value="TreeGrafter"/>
</dbReference>
<name>A0A1B7MTJ7_9AGAM</name>
<dbReference type="GO" id="GO:0005886">
    <property type="term" value="C:plasma membrane"/>
    <property type="evidence" value="ECO:0007669"/>
    <property type="project" value="UniProtKB-SubCell"/>
</dbReference>
<dbReference type="InterPro" id="IPR002523">
    <property type="entry name" value="MgTranspt_CorA/ZnTranspt_ZntB"/>
</dbReference>
<dbReference type="GO" id="GO:0050897">
    <property type="term" value="F:cobalt ion binding"/>
    <property type="evidence" value="ECO:0007669"/>
    <property type="project" value="TreeGrafter"/>
</dbReference>
<feature type="compositionally biased region" description="Low complexity" evidence="5">
    <location>
        <begin position="21"/>
        <end position="30"/>
    </location>
</feature>
<gene>
    <name evidence="7" type="ORF">K503DRAFT_745256</name>
</gene>
<organism evidence="7 8">
    <name type="scientific">Rhizopogon vinicolor AM-OR11-026</name>
    <dbReference type="NCBI Taxonomy" id="1314800"/>
    <lineage>
        <taxon>Eukaryota</taxon>
        <taxon>Fungi</taxon>
        <taxon>Dikarya</taxon>
        <taxon>Basidiomycota</taxon>
        <taxon>Agaricomycotina</taxon>
        <taxon>Agaricomycetes</taxon>
        <taxon>Agaricomycetidae</taxon>
        <taxon>Boletales</taxon>
        <taxon>Suillineae</taxon>
        <taxon>Rhizopogonaceae</taxon>
        <taxon>Rhizopogon</taxon>
    </lineage>
</organism>
<feature type="region of interest" description="Disordered" evidence="5">
    <location>
        <begin position="1"/>
        <end position="37"/>
    </location>
</feature>
<keyword evidence="8" id="KW-1185">Reference proteome</keyword>
<evidence type="ECO:0000313" key="8">
    <source>
        <dbReference type="Proteomes" id="UP000092154"/>
    </source>
</evidence>
<dbReference type="GO" id="GO:0015087">
    <property type="term" value="F:cobalt ion transmembrane transporter activity"/>
    <property type="evidence" value="ECO:0007669"/>
    <property type="project" value="TreeGrafter"/>
</dbReference>
<dbReference type="AlphaFoldDB" id="A0A1B7MTJ7"/>
<dbReference type="SUPFAM" id="SSF144083">
    <property type="entry name" value="Magnesium transport protein CorA, transmembrane region"/>
    <property type="match status" value="1"/>
</dbReference>
<evidence type="ECO:0000256" key="3">
    <source>
        <dbReference type="ARBA" id="ARBA00022989"/>
    </source>
</evidence>
<evidence type="ECO:0000256" key="2">
    <source>
        <dbReference type="ARBA" id="ARBA00022692"/>
    </source>
</evidence>
<keyword evidence="3 6" id="KW-1133">Transmembrane helix</keyword>
<dbReference type="InParanoid" id="A0A1B7MTJ7"/>
<dbReference type="InterPro" id="IPR045863">
    <property type="entry name" value="CorA_TM1_TM2"/>
</dbReference>
<dbReference type="Proteomes" id="UP000092154">
    <property type="component" value="Unassembled WGS sequence"/>
</dbReference>
<feature type="transmembrane region" description="Helical" evidence="6">
    <location>
        <begin position="518"/>
        <end position="537"/>
    </location>
</feature>
<dbReference type="PANTHER" id="PTHR46494">
    <property type="entry name" value="CORA FAMILY METAL ION TRANSPORTER (EUROFUNG)"/>
    <property type="match status" value="1"/>
</dbReference>
<evidence type="ECO:0008006" key="9">
    <source>
        <dbReference type="Google" id="ProtNLM"/>
    </source>
</evidence>
<dbReference type="OrthoDB" id="3231000at2759"/>
<evidence type="ECO:0000256" key="1">
    <source>
        <dbReference type="ARBA" id="ARBA00004651"/>
    </source>
</evidence>
<keyword evidence="2 6" id="KW-0812">Transmembrane</keyword>
<dbReference type="Pfam" id="PF01544">
    <property type="entry name" value="CorA"/>
    <property type="match status" value="1"/>
</dbReference>
<dbReference type="GO" id="GO:0000287">
    <property type="term" value="F:magnesium ion binding"/>
    <property type="evidence" value="ECO:0007669"/>
    <property type="project" value="TreeGrafter"/>
</dbReference>
<dbReference type="Gene3D" id="1.20.58.340">
    <property type="entry name" value="Magnesium transport protein CorA, transmembrane region"/>
    <property type="match status" value="1"/>
</dbReference>
<dbReference type="PANTHER" id="PTHR46494:SF1">
    <property type="entry name" value="CORA FAMILY METAL ION TRANSPORTER (EUROFUNG)"/>
    <property type="match status" value="1"/>
</dbReference>